<evidence type="ECO:0000313" key="3">
    <source>
        <dbReference type="Proteomes" id="UP000202786"/>
    </source>
</evidence>
<name>R4T994_9CAUD</name>
<keyword evidence="1" id="KW-0812">Transmembrane</keyword>
<accession>R4T994</accession>
<dbReference type="Proteomes" id="UP000202786">
    <property type="component" value="Segment"/>
</dbReference>
<keyword evidence="1" id="KW-1133">Transmembrane helix</keyword>
<protein>
    <submittedName>
        <fullName evidence="2">Uncharacterized protein</fullName>
    </submittedName>
</protein>
<dbReference type="EMBL" id="KC292026">
    <property type="protein sequence ID" value="AGM11480.1"/>
    <property type="molecule type" value="Genomic_DNA"/>
</dbReference>
<reference evidence="2 3" key="1">
    <citation type="submission" date="2012-12" db="EMBL/GenBank/DDBJ databases">
        <authorList>
            <person name="Sencilo A."/>
            <person name="Jacobs-Sera D."/>
            <person name="Russell D.A."/>
            <person name="Ko C."/>
            <person name="Atanasova N."/>
            <person name="Osterlund E."/>
            <person name="Oksanen H.M."/>
            <person name="Bamford D.H."/>
            <person name="Hatfull G.F."/>
            <person name="Roine E."/>
            <person name="Hendrix R.W."/>
        </authorList>
    </citation>
    <scope>NUCLEOTIDE SEQUENCE [LARGE SCALE GENOMIC DNA]</scope>
</reference>
<keyword evidence="3" id="KW-1185">Reference proteome</keyword>
<evidence type="ECO:0000313" key="2">
    <source>
        <dbReference type="EMBL" id="AGM11480.1"/>
    </source>
</evidence>
<dbReference type="RefSeq" id="YP_008059358.1">
    <property type="nucleotide sequence ID" value="NC_021328.1"/>
</dbReference>
<dbReference type="KEGG" id="vg:16194087"/>
<organism evidence="2 3">
    <name type="scientific">Halogranum tailed virus 1</name>
    <dbReference type="NCBI Taxonomy" id="1273749"/>
    <lineage>
        <taxon>Viruses</taxon>
        <taxon>Duplodnaviria</taxon>
        <taxon>Heunggongvirae</taxon>
        <taxon>Uroviricota</taxon>
        <taxon>Caudoviricetes</taxon>
        <taxon>Thumleimavirales</taxon>
        <taxon>Halomagnusviridae</taxon>
        <taxon>Hagravirus</taxon>
        <taxon>Hagravirus capitaneum</taxon>
        <taxon>Hagravirus HGTV1</taxon>
    </lineage>
</organism>
<keyword evidence="1" id="KW-0472">Membrane</keyword>
<proteinExistence type="predicted"/>
<evidence type="ECO:0000256" key="1">
    <source>
        <dbReference type="SAM" id="Phobius"/>
    </source>
</evidence>
<gene>
    <name evidence="2" type="primary">183</name>
    <name evidence="2" type="ORF">HGTV1_183</name>
</gene>
<sequence length="95" mass="10607">MVGATTVIIGGAAATLFVGGASMLVQFGRRLRHKKALNGDYGEVEQWVAELRDENERVYAYFQALPDGHTREIKIIADSKDELQELTVERIEELT</sequence>
<feature type="transmembrane region" description="Helical" evidence="1">
    <location>
        <begin position="6"/>
        <end position="25"/>
    </location>
</feature>
<dbReference type="GeneID" id="16194087"/>